<dbReference type="AlphaFoldDB" id="U3BZB0"/>
<organism evidence="1 2">
    <name type="scientific">Vibrio azureus NBRC 104587</name>
    <dbReference type="NCBI Taxonomy" id="1219077"/>
    <lineage>
        <taxon>Bacteria</taxon>
        <taxon>Pseudomonadati</taxon>
        <taxon>Pseudomonadota</taxon>
        <taxon>Gammaproteobacteria</taxon>
        <taxon>Vibrionales</taxon>
        <taxon>Vibrionaceae</taxon>
        <taxon>Vibrio</taxon>
    </lineage>
</organism>
<protein>
    <submittedName>
        <fullName evidence="1">Uncharacterized protein</fullName>
    </submittedName>
</protein>
<reference evidence="1 2" key="1">
    <citation type="submission" date="2013-09" db="EMBL/GenBank/DDBJ databases">
        <title>Whole genome shotgun sequence of Vibrio azureus NBRC 104587.</title>
        <authorList>
            <person name="Isaki S."/>
            <person name="Hosoyama A."/>
            <person name="Numata M."/>
            <person name="Hashimoto M."/>
            <person name="Hosoyama Y."/>
            <person name="Tsuchikane K."/>
            <person name="Noguchi M."/>
            <person name="Hirakata S."/>
            <person name="Ichikawa N."/>
            <person name="Ohji S."/>
            <person name="Yamazoe A."/>
            <person name="Fujita N."/>
        </authorList>
    </citation>
    <scope>NUCLEOTIDE SEQUENCE [LARGE SCALE GENOMIC DNA]</scope>
    <source>
        <strain evidence="1 2">NBRC 104587</strain>
    </source>
</reference>
<evidence type="ECO:0000313" key="1">
    <source>
        <dbReference type="EMBL" id="GAD74629.1"/>
    </source>
</evidence>
<comment type="caution">
    <text evidence="1">The sequence shown here is derived from an EMBL/GenBank/DDBJ whole genome shotgun (WGS) entry which is preliminary data.</text>
</comment>
<keyword evidence="2" id="KW-1185">Reference proteome</keyword>
<dbReference type="Proteomes" id="UP000016567">
    <property type="component" value="Unassembled WGS sequence"/>
</dbReference>
<evidence type="ECO:0000313" key="2">
    <source>
        <dbReference type="Proteomes" id="UP000016567"/>
    </source>
</evidence>
<sequence length="64" mass="7725">MLYLKSNKKQCRKLASLDVSLISHGISCNIKIKLRLWSNVYYYFCHLFNVKIYQKLRMAYEFSI</sequence>
<proteinExistence type="predicted"/>
<dbReference type="STRING" id="1219077.VAZ01S_013_00360"/>
<dbReference type="EMBL" id="BATL01000013">
    <property type="protein sequence ID" value="GAD74629.1"/>
    <property type="molecule type" value="Genomic_DNA"/>
</dbReference>
<gene>
    <name evidence="1" type="ORF">VAZ01S_013_00360</name>
</gene>
<accession>U3BZB0</accession>
<name>U3BZB0_9VIBR</name>